<gene>
    <name evidence="2" type="ORF">OIDMADRAFT_133041</name>
</gene>
<feature type="region of interest" description="Disordered" evidence="1">
    <location>
        <begin position="1121"/>
        <end position="1142"/>
    </location>
</feature>
<reference evidence="3" key="2">
    <citation type="submission" date="2015-01" db="EMBL/GenBank/DDBJ databases">
        <title>Evolutionary Origins and Diversification of the Mycorrhizal Mutualists.</title>
        <authorList>
            <consortium name="DOE Joint Genome Institute"/>
            <consortium name="Mycorrhizal Genomics Consortium"/>
            <person name="Kohler A."/>
            <person name="Kuo A."/>
            <person name="Nagy L.G."/>
            <person name="Floudas D."/>
            <person name="Copeland A."/>
            <person name="Barry K.W."/>
            <person name="Cichocki N."/>
            <person name="Veneault-Fourrey C."/>
            <person name="LaButti K."/>
            <person name="Lindquist E.A."/>
            <person name="Lipzen A."/>
            <person name="Lundell T."/>
            <person name="Morin E."/>
            <person name="Murat C."/>
            <person name="Riley R."/>
            <person name="Ohm R."/>
            <person name="Sun H."/>
            <person name="Tunlid A."/>
            <person name="Henrissat B."/>
            <person name="Grigoriev I.V."/>
            <person name="Hibbett D.S."/>
            <person name="Martin F."/>
        </authorList>
    </citation>
    <scope>NUCLEOTIDE SEQUENCE [LARGE SCALE GENOMIC DNA]</scope>
    <source>
        <strain evidence="3">Zn</strain>
    </source>
</reference>
<dbReference type="InterPro" id="IPR036890">
    <property type="entry name" value="HATPase_C_sf"/>
</dbReference>
<dbReference type="HOGENOM" id="CLU_000570_3_0_1"/>
<dbReference type="SUPFAM" id="SSF55874">
    <property type="entry name" value="ATPase domain of HSP90 chaperone/DNA topoisomerase II/histidine kinase"/>
    <property type="match status" value="1"/>
</dbReference>
<name>A0A0C3GY75_OIDMZ</name>
<dbReference type="InParanoid" id="A0A0C3GY75"/>
<sequence length="1410" mass="160879">MAAISREEAQQFIDNLRIDNGALTEEDIDFLKRERPRVLRALDTVRRKLGASTKTLATNLYAKDTRFVYELTQNAEDNKYTIANVASEPPFLHFCVYQDRIVIDSNEDGFSKANINAICSTGESTKTFSQGYIGEKGIGFKSVFKVARKVHVQSGPFSFSFKYQHGEEEDGLGMVTPMNEDPLDIPNGVRTRMILYLLEQCDRAKLYNEFASLPDTLLLFLKKLKQLSIKISLPGYSQVEQMYSLSSKDNRVSICKRMVNSKSSSTQDYRIIRHQVTNMPNDHARKGINEAEVVLAFPLDRDDVPVLENQHVFAFLPLRKLGFKVGSLSHHSECVKRLKLVPLDSGNWIRSLNNNIYFPTSGGMEIPKDLPLNLLHPRVLDNTSRKNLFVRLGATECKPPTVFPLISKRYRSYGVTLEQSLSHIKFMFWHQTELPSGKIDLRLAPKGDDQYFSPHDPHNGWTYCPQSTQSCAMSKIFDTVPKKLKNHVRFLNPVYYDELKKLGRRNDLDGQEWLRKIFDIKQLPQILQRVSRRDPSYEVEYIRQNRPEFLLGVLEANYHVFREDDPWDELFKSTRVPIQDSGTLMKLDYTHLPLPGLKKIVNNLGLGKGFGFLKEVGDITDSTAAKWRFLKRFGVGVEEDQAFWLALLEQARIKNNVPDRAVFEIYANLQRFVRDEEIKKLKNAFKKDFIYIPSVDGEPASWNYLNSCVWNSKEWFTFRTRLGAFEPYKKLAGLFKSVLGLRDADYDNYLEYLQHIKSSRSYLTPEERVKIPRLYEEMAKESTDSAKSKNIRADFMEDELIYNPKHQSWHSLLSCIWAEHHIQLPGKYSIATDYKELMSFFVKALQVAKPNLKMHVLALIEKTSENPNKRDIIQEMLNICAFDLTPQTLEDLSECKCLPVKRPSGELRWQNKSGSFAIVDRRDYGEIFGGKVNFLDFSLEEVHSLNSLLVGLGLEGRYTSKAVREITTVQGGSLNRRLTTDLRKKAYAICRYAAHLRAREVQNDLAACYSTLQNVNVYTSDGISKSVSIRQHGNSVTVPQETAYFHLQVDDGKLNLYVPKRKQRRQVCLNRQLPIDLLRHFGVPKSAPAGELGPIITASHLSIVDELLELAGIIELDGIERPEDENKYESSSSETEEIPDSIAQTPLTPQSVGSISPDALSVSSVGGGSILTPALSFTSRSPKTSERPDLYKRLLNAVVLHAHNISDLPRVGNTIAASISSSWDFDLSLAVASPFANEKEVKIGAAGEFFVYQLLKRLNLPGFDINNWQSTIRDRVALHEHYQDITTYPGHETADIVYNDQRSALTGLLIERGYLRSALWSGRSPKYYIEVKTTTGPQDTPFYCSQNQYEMMESMRLDETNSFNEIYLIARVFSLGNWGMGLKLYLDPAVLRKERKLEFRADKYTVTPLS</sequence>
<dbReference type="InterPro" id="IPR052957">
    <property type="entry name" value="Auxin_embryo_med"/>
</dbReference>
<dbReference type="NCBIfam" id="NF047352">
    <property type="entry name" value="P_loop_sacsin"/>
    <property type="match status" value="1"/>
</dbReference>
<dbReference type="OrthoDB" id="1262810at2759"/>
<dbReference type="PANTHER" id="PTHR32387:SF0">
    <property type="entry name" value="PROTEIN NO VEIN"/>
    <property type="match status" value="1"/>
</dbReference>
<dbReference type="STRING" id="913774.A0A0C3GY75"/>
<dbReference type="PANTHER" id="PTHR32387">
    <property type="entry name" value="WU:FJ29H11"/>
    <property type="match status" value="1"/>
</dbReference>
<evidence type="ECO:0008006" key="4">
    <source>
        <dbReference type="Google" id="ProtNLM"/>
    </source>
</evidence>
<evidence type="ECO:0000313" key="3">
    <source>
        <dbReference type="Proteomes" id="UP000054321"/>
    </source>
</evidence>
<dbReference type="Gene3D" id="3.30.565.10">
    <property type="entry name" value="Histidine kinase-like ATPase, C-terminal domain"/>
    <property type="match status" value="1"/>
</dbReference>
<organism evidence="2 3">
    <name type="scientific">Oidiodendron maius (strain Zn)</name>
    <dbReference type="NCBI Taxonomy" id="913774"/>
    <lineage>
        <taxon>Eukaryota</taxon>
        <taxon>Fungi</taxon>
        <taxon>Dikarya</taxon>
        <taxon>Ascomycota</taxon>
        <taxon>Pezizomycotina</taxon>
        <taxon>Leotiomycetes</taxon>
        <taxon>Leotiomycetes incertae sedis</taxon>
        <taxon>Myxotrichaceae</taxon>
        <taxon>Oidiodendron</taxon>
    </lineage>
</organism>
<accession>A0A0C3GY75</accession>
<dbReference type="EMBL" id="KN832885">
    <property type="protein sequence ID" value="KIM96109.1"/>
    <property type="molecule type" value="Genomic_DNA"/>
</dbReference>
<protein>
    <recommendedName>
        <fullName evidence="4">Protein NO VEIN C-terminal domain-containing protein</fullName>
    </recommendedName>
</protein>
<evidence type="ECO:0000313" key="2">
    <source>
        <dbReference type="EMBL" id="KIM96109.1"/>
    </source>
</evidence>
<keyword evidence="3" id="KW-1185">Reference proteome</keyword>
<proteinExistence type="predicted"/>
<evidence type="ECO:0000256" key="1">
    <source>
        <dbReference type="SAM" id="MobiDB-lite"/>
    </source>
</evidence>
<dbReference type="Proteomes" id="UP000054321">
    <property type="component" value="Unassembled WGS sequence"/>
</dbReference>
<reference evidence="2 3" key="1">
    <citation type="submission" date="2014-04" db="EMBL/GenBank/DDBJ databases">
        <authorList>
            <consortium name="DOE Joint Genome Institute"/>
            <person name="Kuo A."/>
            <person name="Martino E."/>
            <person name="Perotto S."/>
            <person name="Kohler A."/>
            <person name="Nagy L.G."/>
            <person name="Floudas D."/>
            <person name="Copeland A."/>
            <person name="Barry K.W."/>
            <person name="Cichocki N."/>
            <person name="Veneault-Fourrey C."/>
            <person name="LaButti K."/>
            <person name="Lindquist E.A."/>
            <person name="Lipzen A."/>
            <person name="Lundell T."/>
            <person name="Morin E."/>
            <person name="Murat C."/>
            <person name="Sun H."/>
            <person name="Tunlid A."/>
            <person name="Henrissat B."/>
            <person name="Grigoriev I.V."/>
            <person name="Hibbett D.S."/>
            <person name="Martin F."/>
            <person name="Nordberg H.P."/>
            <person name="Cantor M.N."/>
            <person name="Hua S.X."/>
        </authorList>
    </citation>
    <scope>NUCLEOTIDE SEQUENCE [LARGE SCALE GENOMIC DNA]</scope>
    <source>
        <strain evidence="2 3">Zn</strain>
    </source>
</reference>